<evidence type="ECO:0000256" key="3">
    <source>
        <dbReference type="ARBA" id="ARBA00022737"/>
    </source>
</evidence>
<evidence type="ECO:0000256" key="1">
    <source>
        <dbReference type="ARBA" id="ARBA00022614"/>
    </source>
</evidence>
<dbReference type="PANTHER" id="PTHR24369:SF210">
    <property type="entry name" value="CHAOPTIN-RELATED"/>
    <property type="match status" value="1"/>
</dbReference>
<reference evidence="5" key="1">
    <citation type="submission" date="2020-11" db="EMBL/GenBank/DDBJ databases">
        <authorList>
            <person name="Tran Van P."/>
        </authorList>
    </citation>
    <scope>NUCLEOTIDE SEQUENCE</scope>
</reference>
<dbReference type="OrthoDB" id="6505224at2759"/>
<name>A0A7R9Q2I6_9ACAR</name>
<dbReference type="InterPro" id="IPR026906">
    <property type="entry name" value="LRR_5"/>
</dbReference>
<evidence type="ECO:0000256" key="2">
    <source>
        <dbReference type="ARBA" id="ARBA00022729"/>
    </source>
</evidence>
<keyword evidence="2 4" id="KW-0732">Signal</keyword>
<evidence type="ECO:0000313" key="6">
    <source>
        <dbReference type="Proteomes" id="UP000759131"/>
    </source>
</evidence>
<keyword evidence="1" id="KW-0433">Leucine-rich repeat</keyword>
<dbReference type="EMBL" id="CAJPIZ010007447">
    <property type="protein sequence ID" value="CAG2110321.1"/>
    <property type="molecule type" value="Genomic_DNA"/>
</dbReference>
<dbReference type="AlphaFoldDB" id="A0A7R9Q2I6"/>
<feature type="chain" id="PRO_5036211700" evidence="4">
    <location>
        <begin position="21"/>
        <end position="327"/>
    </location>
</feature>
<protein>
    <submittedName>
        <fullName evidence="5">Uncharacterized protein</fullName>
    </submittedName>
</protein>
<dbReference type="GO" id="GO:0005886">
    <property type="term" value="C:plasma membrane"/>
    <property type="evidence" value="ECO:0007669"/>
    <property type="project" value="TreeGrafter"/>
</dbReference>
<dbReference type="InterPro" id="IPR050541">
    <property type="entry name" value="LRR_TM_domain-containing"/>
</dbReference>
<dbReference type="PANTHER" id="PTHR24369">
    <property type="entry name" value="ANTIGEN BSP, PUTATIVE-RELATED"/>
    <property type="match status" value="1"/>
</dbReference>
<organism evidence="5">
    <name type="scientific">Medioppia subpectinata</name>
    <dbReference type="NCBI Taxonomy" id="1979941"/>
    <lineage>
        <taxon>Eukaryota</taxon>
        <taxon>Metazoa</taxon>
        <taxon>Ecdysozoa</taxon>
        <taxon>Arthropoda</taxon>
        <taxon>Chelicerata</taxon>
        <taxon>Arachnida</taxon>
        <taxon>Acari</taxon>
        <taxon>Acariformes</taxon>
        <taxon>Sarcoptiformes</taxon>
        <taxon>Oribatida</taxon>
        <taxon>Brachypylina</taxon>
        <taxon>Oppioidea</taxon>
        <taxon>Oppiidae</taxon>
        <taxon>Medioppia</taxon>
    </lineage>
</organism>
<dbReference type="InterPro" id="IPR032675">
    <property type="entry name" value="LRR_dom_sf"/>
</dbReference>
<sequence>MPSKYIIISIIYAFMPHILCNTTSLSLADCPVGDAIKPCICHKSHITCDEEQEYDLKAIIGSLSDSYGQNQSKHFNRFEFTANTLTELSENLFKDITAAVLWLMGAEQLKSINVNAFHGMDAVVKQFELRNCPVLNTDNIFTIVNKFVMVDTVALKEINLVAIPSGAFARLTRLHTITIYDSRLKTIGDKPFAALNSLQKLELSQTSVASLPKGVLVFSADSNLTLRLTLQKNEWLNNTGLGADSLSQLARPTIIYINHTFKNSRQWKYLAEKAFKPFFAANDGNKVLFLGHSAILCGDVRNKWLNPNFIKRLLWIDFDNKVKQIEC</sequence>
<dbReference type="Proteomes" id="UP000759131">
    <property type="component" value="Unassembled WGS sequence"/>
</dbReference>
<feature type="signal peptide" evidence="4">
    <location>
        <begin position="1"/>
        <end position="20"/>
    </location>
</feature>
<evidence type="ECO:0000313" key="5">
    <source>
        <dbReference type="EMBL" id="CAD7629891.1"/>
    </source>
</evidence>
<dbReference type="Pfam" id="PF13306">
    <property type="entry name" value="LRR_5"/>
    <property type="match status" value="1"/>
</dbReference>
<dbReference type="EMBL" id="OC862022">
    <property type="protein sequence ID" value="CAD7629891.1"/>
    <property type="molecule type" value="Genomic_DNA"/>
</dbReference>
<dbReference type="Gene3D" id="3.80.10.10">
    <property type="entry name" value="Ribonuclease Inhibitor"/>
    <property type="match status" value="1"/>
</dbReference>
<gene>
    <name evidence="5" type="ORF">OSB1V03_LOCUS10306</name>
</gene>
<dbReference type="SUPFAM" id="SSF52058">
    <property type="entry name" value="L domain-like"/>
    <property type="match status" value="1"/>
</dbReference>
<keyword evidence="6" id="KW-1185">Reference proteome</keyword>
<keyword evidence="3" id="KW-0677">Repeat</keyword>
<accession>A0A7R9Q2I6</accession>
<proteinExistence type="predicted"/>
<evidence type="ECO:0000256" key="4">
    <source>
        <dbReference type="SAM" id="SignalP"/>
    </source>
</evidence>